<sequence>MRGKCWNYSQRGVYPHPPVQFRLSQRCCEDQLTGTGTGPAPVSSALPGVCWFSVQRQAELHSVVFLQRKWRADLAQCDGEPADVL</sequence>
<dbReference type="AlphaFoldDB" id="A0A9D3RZZ3"/>
<protein>
    <submittedName>
        <fullName evidence="1">Uncharacterized protein</fullName>
    </submittedName>
</protein>
<reference evidence="1" key="1">
    <citation type="submission" date="2021-01" db="EMBL/GenBank/DDBJ databases">
        <title>A chromosome-scale assembly of European eel, Anguilla anguilla.</title>
        <authorList>
            <person name="Henkel C."/>
            <person name="Jong-Raadsen S.A."/>
            <person name="Dufour S."/>
            <person name="Weltzien F.-A."/>
            <person name="Palstra A.P."/>
            <person name="Pelster B."/>
            <person name="Spaink H.P."/>
            <person name="Van Den Thillart G.E."/>
            <person name="Jansen H."/>
            <person name="Zahm M."/>
            <person name="Klopp C."/>
            <person name="Cedric C."/>
            <person name="Louis A."/>
            <person name="Berthelot C."/>
            <person name="Parey E."/>
            <person name="Roest Crollius H."/>
            <person name="Montfort J."/>
            <person name="Robinson-Rechavi M."/>
            <person name="Bucao C."/>
            <person name="Bouchez O."/>
            <person name="Gislard M."/>
            <person name="Lluch J."/>
            <person name="Milhes M."/>
            <person name="Lampietro C."/>
            <person name="Lopez Roques C."/>
            <person name="Donnadieu C."/>
            <person name="Braasch I."/>
            <person name="Desvignes T."/>
            <person name="Postlethwait J."/>
            <person name="Bobe J."/>
            <person name="Guiguen Y."/>
            <person name="Dirks R."/>
        </authorList>
    </citation>
    <scope>NUCLEOTIDE SEQUENCE</scope>
    <source>
        <strain evidence="1">Tag_6206</strain>
        <tissue evidence="1">Liver</tissue>
    </source>
</reference>
<gene>
    <name evidence="1" type="ORF">ANANG_G00111460</name>
</gene>
<dbReference type="EMBL" id="JAFIRN010000005">
    <property type="protein sequence ID" value="KAG5849510.1"/>
    <property type="molecule type" value="Genomic_DNA"/>
</dbReference>
<keyword evidence="2" id="KW-1185">Reference proteome</keyword>
<evidence type="ECO:0000313" key="2">
    <source>
        <dbReference type="Proteomes" id="UP001044222"/>
    </source>
</evidence>
<comment type="caution">
    <text evidence="1">The sequence shown here is derived from an EMBL/GenBank/DDBJ whole genome shotgun (WGS) entry which is preliminary data.</text>
</comment>
<proteinExistence type="predicted"/>
<accession>A0A9D3RZZ3</accession>
<organism evidence="1 2">
    <name type="scientific">Anguilla anguilla</name>
    <name type="common">European freshwater eel</name>
    <name type="synonym">Muraena anguilla</name>
    <dbReference type="NCBI Taxonomy" id="7936"/>
    <lineage>
        <taxon>Eukaryota</taxon>
        <taxon>Metazoa</taxon>
        <taxon>Chordata</taxon>
        <taxon>Craniata</taxon>
        <taxon>Vertebrata</taxon>
        <taxon>Euteleostomi</taxon>
        <taxon>Actinopterygii</taxon>
        <taxon>Neopterygii</taxon>
        <taxon>Teleostei</taxon>
        <taxon>Anguilliformes</taxon>
        <taxon>Anguillidae</taxon>
        <taxon>Anguilla</taxon>
    </lineage>
</organism>
<evidence type="ECO:0000313" key="1">
    <source>
        <dbReference type="EMBL" id="KAG5849510.1"/>
    </source>
</evidence>
<name>A0A9D3RZZ3_ANGAN</name>
<dbReference type="Proteomes" id="UP001044222">
    <property type="component" value="Unassembled WGS sequence"/>
</dbReference>